<sequence length="281" mass="30509">MNDTPVEPVVERSYSGAFLAIVAVAFLASIGGLIWSYTLSSRLAKSEAALSAAQAQNDKLSAALDQTNTQLKVETQELGHAVGLTQKQLETRAQDLIRRQEADAKRLESEQAAASQAATQQIGAVSSAVSSVKTDVGGVKTDVEATKTELKTTQAQLQSMKGDLGVQSGLIATNHDELEILKHKGDRNYYEFTLNKDKKPQPVSTVSLLLKKADPKKNRYTLVVIADDKQIEKKDKGLNEPVQFYTGKDKMLFELVVNNVNKNQIVGYVSAPKNAPQPVTP</sequence>
<gene>
    <name evidence="3" type="ORF">ACPOL_1813</name>
</gene>
<dbReference type="AlphaFoldDB" id="A0A2Z5FXQ1"/>
<feature type="transmembrane region" description="Helical" evidence="2">
    <location>
        <begin position="14"/>
        <end position="35"/>
    </location>
</feature>
<dbReference type="EMBL" id="CP030840">
    <property type="protein sequence ID" value="AXC11155.1"/>
    <property type="molecule type" value="Genomic_DNA"/>
</dbReference>
<organism evidence="3 4">
    <name type="scientific">Acidisarcina polymorpha</name>
    <dbReference type="NCBI Taxonomy" id="2211140"/>
    <lineage>
        <taxon>Bacteria</taxon>
        <taxon>Pseudomonadati</taxon>
        <taxon>Acidobacteriota</taxon>
        <taxon>Terriglobia</taxon>
        <taxon>Terriglobales</taxon>
        <taxon>Acidobacteriaceae</taxon>
        <taxon>Acidisarcina</taxon>
    </lineage>
</organism>
<keyword evidence="2" id="KW-1133">Transmembrane helix</keyword>
<evidence type="ECO:0000313" key="3">
    <source>
        <dbReference type="EMBL" id="AXC11155.1"/>
    </source>
</evidence>
<keyword evidence="1" id="KW-0175">Coiled coil</keyword>
<protein>
    <submittedName>
        <fullName evidence="3">Uncharacterized protein</fullName>
    </submittedName>
</protein>
<dbReference type="OrthoDB" id="128618at2"/>
<evidence type="ECO:0000313" key="4">
    <source>
        <dbReference type="Proteomes" id="UP000253606"/>
    </source>
</evidence>
<reference evidence="3 4" key="1">
    <citation type="journal article" date="2018" name="Front. Microbiol.">
        <title>Hydrolytic Capabilities as a Key to Environmental Success: Chitinolytic and Cellulolytic Acidobacteria From Acidic Sub-arctic Soils and Boreal Peatlands.</title>
        <authorList>
            <person name="Belova S.E."/>
            <person name="Ravin N.V."/>
            <person name="Pankratov T.A."/>
            <person name="Rakitin A.L."/>
            <person name="Ivanova A.A."/>
            <person name="Beletsky A.V."/>
            <person name="Mardanov A.V."/>
            <person name="Sinninghe Damste J.S."/>
            <person name="Dedysh S.N."/>
        </authorList>
    </citation>
    <scope>NUCLEOTIDE SEQUENCE [LARGE SCALE GENOMIC DNA]</scope>
    <source>
        <strain evidence="3 4">SBC82</strain>
    </source>
</reference>
<dbReference type="KEGG" id="abas:ACPOL_1813"/>
<evidence type="ECO:0000256" key="1">
    <source>
        <dbReference type="SAM" id="Coils"/>
    </source>
</evidence>
<name>A0A2Z5FXQ1_9BACT</name>
<proteinExistence type="predicted"/>
<keyword evidence="2" id="KW-0812">Transmembrane</keyword>
<evidence type="ECO:0000256" key="2">
    <source>
        <dbReference type="SAM" id="Phobius"/>
    </source>
</evidence>
<accession>A0A2Z5FXQ1</accession>
<keyword evidence="4" id="KW-1185">Reference proteome</keyword>
<feature type="coiled-coil region" evidence="1">
    <location>
        <begin position="43"/>
        <end position="117"/>
    </location>
</feature>
<dbReference type="Proteomes" id="UP000253606">
    <property type="component" value="Chromosome"/>
</dbReference>
<keyword evidence="2" id="KW-0472">Membrane</keyword>
<dbReference type="RefSeq" id="WP_114206647.1">
    <property type="nucleotide sequence ID" value="NZ_CP030840.1"/>
</dbReference>